<dbReference type="PROSITE" id="PS00678">
    <property type="entry name" value="WD_REPEATS_1"/>
    <property type="match status" value="2"/>
</dbReference>
<dbReference type="InterPro" id="IPR001487">
    <property type="entry name" value="Bromodomain"/>
</dbReference>
<feature type="region of interest" description="Disordered" evidence="6">
    <location>
        <begin position="1348"/>
        <end position="1585"/>
    </location>
</feature>
<feature type="compositionally biased region" description="Basic residues" evidence="6">
    <location>
        <begin position="820"/>
        <end position="830"/>
    </location>
</feature>
<feature type="compositionally biased region" description="Basic residues" evidence="6">
    <location>
        <begin position="1875"/>
        <end position="1885"/>
    </location>
</feature>
<dbReference type="InterPro" id="IPR057452">
    <property type="entry name" value="BRWD/PHIP_N"/>
</dbReference>
<sequence>MDLDKTFEVMQEENDSIKSELFFLIAKFLKDSQFKNAFEALKLDLNESNILPTRIDFLGEENQQTFDELERKYNHIKSDHLLDICKRIRLLSNYEKSSVPVVFSLLGKGSFSLVNTQKKRKYLSLADCITRQHSSLPLPPLHVRGQNIVKVLFGREISGSVDKRYLLPVSKFSNVEFHGRVLGHLTAVYCVCFDTTGRYIATGADDYLVKLWEANTGRLLSTLRGASAEITDIAINTQATLIAAGSMDKVLRVWCLQTARPIAHIVAHASMIVTVNFCPQTFNGLGYIASTSTDGSVVFWPFRSNNGNTIFESNLTVYNERMRPGSAKILCGAFSAGGVMFATGSADHNVRVYKMTPPSPDASAPVRLMEVEAHSDTVDSIQWAHSGLRFSSGSKDGTALIWAYKNQEWKYKTLHMTTKLNKNLAEKKSDEELKQVKPSVTYLCWDQSDRWIITACTDMTIKVWDSCTTELLQVMTGHKKEVYVLESHPFHSKILLSAGHDGKIFIWNIITGEVLVSFQNSIEGQGFAALYDAKWSPDGTMFSVTDSQGHLLTYGLGIPSPRRKVPYEVFFHTDYRPLLRAADHSVLDEQTNMEPHLMPPPFLVDSDGSPYPPEIQKLVPGKENEGLLQLVADVIINELGRTEVIGIRGTANMNTVEHLSNNSPNQSRVISLHPSVEQNSSSFSFENRPRIICKPLKPSIMDQIQNRIKTLGVMEEEEFTLESAKPLVIDEKPQVLSVKPKKKPQAKHSYSTRATNVENDPQENRSSSNPEESQEEDADYTDGIDSDEKVESLSDSDSGTSSEYSDWVADSGTNLEPPKRTQHRRRRVKRPTTPPSSPSPPSSPHDGPKTVPPRKVLKDVPEIYRPSEWFSEVLPKKSPYCPQMGDILMFFEQGYKLYLEAVEAKKVYKLKTTQSTPWGELELKEPQMVKVIGIKYEIRPPRLCGLRLAVLKENGDHTSFSFDLKYHDMQDVIDFLVLRQTYEAGLARNWKEGQRFRSMIDNAWWCGKIVEQSTSRSPFLCYQVLWDNGEKENLSPWDMEPINPKREPLNGMSLPVTTKEMKDILYRPESGNKEWPSGSRDLICDRILRGLHDLMGMSLAEPFLAPVDIQEYPSYAYIVEYPIDLSIIKARLENRFYRRLAAVQFDARYVASNAEKFNEEGSDIVRSAQIITEILLKIIKSSSPVEVPALCRQLQQNYKNNEEEKKNLLTDGRSRKLRPRSLRERSRRESNQPFNWKLECKNFLKLMWLSKNSTPFREPVDYSKYPDYERVVSTPMNLTTIREDLRGDNYKTPLDFCEDVRRVFNNAQTYFQFYPDEKLEQITQEMIVMSEENITQILKNWEKQSSRRPTSIVSHLSSRPQRRCRLKRQRDLDNTPSEDESDADFNLRTKRPRRLRTVAIKEETTDQSSSEEEIKFDPNQPSTSYAHNERSEPSSRVKIKKSIDMPSTSREVKEEVQSDDETPLRRHSSRIRKSTYRVQENNDESDEDDDYTPTRPQRPKRLVKPLPQDDESEDEVMPTKPSHSRRLPVCAERFEVPPITRRQPTRFHDEDDNEEEDQPTRARATQSRFLNTEETDQRGTRNLRKKKRWNYAKMLDVSGVSSEEGADDWKPSPRFPKKISSRHKSQASKTRKKRNYTECSDQSCSSDDNNDDDNDEDDEENSVNIRVSAFNVLDSERSDECIDFTMMYCSNEAGVAYWINRRFAVWNKVSPESVLSKQVIFVVTQIKNSTPKQTATVQRGYSLFAPRGLWTDMRPIYKSAAIVSHLSSRPQRRCRLKRQRYLDNTPSEDESDADFNLRTKRPRRLRAVAIKEETTDQSSSEEEIKFDPNQSSTSSAHNERSEPSSRVKIKKSIDMPSTSREVKEEVQSDDETPLRRHSSRIRKSTYRVQENNDESDEDDDYTPTRPQRPKRLVKPLPQDDESEDEVMPTKPSLSRRPPVCAERFEVPPITRRQPTAFHDEDDNEEEDQPTRARATQSRFLNTEETDQRGTRNLRKLKRWDYAKMLDVSGVSSEEGANDWKPSPKFPKKISSRHKSQASKTRKKRNYTECSDQSCSSDDNNDNNK</sequence>
<feature type="domain" description="Bromo" evidence="7">
    <location>
        <begin position="1095"/>
        <end position="1165"/>
    </location>
</feature>
<dbReference type="CDD" id="cd05529">
    <property type="entry name" value="Bromo_WDR9_I_like"/>
    <property type="match status" value="1"/>
</dbReference>
<dbReference type="PROSITE" id="PS50294">
    <property type="entry name" value="WD_REPEATS_REGION"/>
    <property type="match status" value="4"/>
</dbReference>
<feature type="repeat" description="WD" evidence="5">
    <location>
        <begin position="475"/>
        <end position="517"/>
    </location>
</feature>
<accession>A0A6G0TA27</accession>
<proteinExistence type="predicted"/>
<dbReference type="Pfam" id="PF00400">
    <property type="entry name" value="WD40"/>
    <property type="match status" value="6"/>
</dbReference>
<feature type="compositionally biased region" description="Basic residues" evidence="6">
    <location>
        <begin position="2025"/>
        <end position="2044"/>
    </location>
</feature>
<feature type="compositionally biased region" description="Acidic residues" evidence="6">
    <location>
        <begin position="1481"/>
        <end position="1491"/>
    </location>
</feature>
<reference evidence="8 9" key="1">
    <citation type="submission" date="2019-08" db="EMBL/GenBank/DDBJ databases">
        <title>The genome of the soybean aphid Biotype 1, its phylome, world population structure and adaptation to the North American continent.</title>
        <authorList>
            <person name="Giordano R."/>
            <person name="Donthu R.K."/>
            <person name="Hernandez A.G."/>
            <person name="Wright C.L."/>
            <person name="Zimin A.V."/>
        </authorList>
    </citation>
    <scope>NUCLEOTIDE SEQUENCE [LARGE SCALE GENOMIC DNA]</scope>
    <source>
        <tissue evidence="8">Whole aphids</tissue>
    </source>
</reference>
<evidence type="ECO:0000256" key="4">
    <source>
        <dbReference type="PROSITE-ProRule" id="PRU00035"/>
    </source>
</evidence>
<feature type="repeat" description="WD" evidence="5">
    <location>
        <begin position="371"/>
        <end position="402"/>
    </location>
</feature>
<evidence type="ECO:0000256" key="6">
    <source>
        <dbReference type="SAM" id="MobiDB-lite"/>
    </source>
</evidence>
<dbReference type="SMART" id="SM00297">
    <property type="entry name" value="BROMO"/>
    <property type="match status" value="2"/>
</dbReference>
<dbReference type="InterPro" id="IPR015943">
    <property type="entry name" value="WD40/YVTN_repeat-like_dom_sf"/>
</dbReference>
<dbReference type="FunFam" id="1.20.920.10:FF:000066">
    <property type="entry name" value="Transcription initiation factor TFIID subunit 1"/>
    <property type="match status" value="1"/>
</dbReference>
<dbReference type="InterPro" id="IPR036427">
    <property type="entry name" value="Bromodomain-like_sf"/>
</dbReference>
<dbReference type="OrthoDB" id="10265743at2759"/>
<dbReference type="EMBL" id="VYZN01000052">
    <property type="protein sequence ID" value="KAE9527615.1"/>
    <property type="molecule type" value="Genomic_DNA"/>
</dbReference>
<dbReference type="PROSITE" id="PS50014">
    <property type="entry name" value="BROMODOMAIN_2"/>
    <property type="match status" value="2"/>
</dbReference>
<dbReference type="InterPro" id="IPR019775">
    <property type="entry name" value="WD40_repeat_CS"/>
</dbReference>
<evidence type="ECO:0000256" key="5">
    <source>
        <dbReference type="PROSITE-ProRule" id="PRU00221"/>
    </source>
</evidence>
<dbReference type="InterPro" id="IPR036322">
    <property type="entry name" value="WD40_repeat_dom_sf"/>
</dbReference>
<feature type="compositionally biased region" description="Basic residues" evidence="6">
    <location>
        <begin position="1465"/>
        <end position="1475"/>
    </location>
</feature>
<dbReference type="InterPro" id="IPR057451">
    <property type="entry name" value="BRWD/PHIP_AD"/>
</dbReference>
<dbReference type="GO" id="GO:0007010">
    <property type="term" value="P:cytoskeleton organization"/>
    <property type="evidence" value="ECO:0007669"/>
    <property type="project" value="TreeGrafter"/>
</dbReference>
<feature type="region of interest" description="Disordered" evidence="6">
    <location>
        <begin position="2007"/>
        <end position="2064"/>
    </location>
</feature>
<evidence type="ECO:0000313" key="8">
    <source>
        <dbReference type="EMBL" id="KAE9527615.1"/>
    </source>
</evidence>
<feature type="compositionally biased region" description="Acidic residues" evidence="6">
    <location>
        <begin position="1648"/>
        <end position="1661"/>
    </location>
</feature>
<comment type="caution">
    <text evidence="8">The sequence shown here is derived from an EMBL/GenBank/DDBJ whole genome shotgun (WGS) entry which is preliminary data.</text>
</comment>
<feature type="compositionally biased region" description="Acidic residues" evidence="6">
    <location>
        <begin position="772"/>
        <end position="785"/>
    </location>
</feature>
<gene>
    <name evidence="8" type="ORF">AGLY_012895</name>
</gene>
<dbReference type="GO" id="GO:0006357">
    <property type="term" value="P:regulation of transcription by RNA polymerase II"/>
    <property type="evidence" value="ECO:0007669"/>
    <property type="project" value="TreeGrafter"/>
</dbReference>
<name>A0A6G0TA27_APHGL</name>
<feature type="compositionally biased region" description="Pro residues" evidence="6">
    <location>
        <begin position="832"/>
        <end position="843"/>
    </location>
</feature>
<keyword evidence="3 4" id="KW-0103">Bromodomain</keyword>
<evidence type="ECO:0000259" key="7">
    <source>
        <dbReference type="PROSITE" id="PS50014"/>
    </source>
</evidence>
<feature type="compositionally biased region" description="Polar residues" evidence="6">
    <location>
        <begin position="1563"/>
        <end position="1572"/>
    </location>
</feature>
<dbReference type="PANTHER" id="PTHR16266:SF17">
    <property type="entry name" value="BRWD3"/>
    <property type="match status" value="1"/>
</dbReference>
<feature type="repeat" description="WD" evidence="5">
    <location>
        <begin position="181"/>
        <end position="222"/>
    </location>
</feature>
<dbReference type="PANTHER" id="PTHR16266">
    <property type="entry name" value="WD REPEAT DOMAIN 9"/>
    <property type="match status" value="1"/>
</dbReference>
<feature type="compositionally biased region" description="Low complexity" evidence="6">
    <location>
        <begin position="1638"/>
        <end position="1647"/>
    </location>
</feature>
<dbReference type="GO" id="GO:0005634">
    <property type="term" value="C:nucleus"/>
    <property type="evidence" value="ECO:0007669"/>
    <property type="project" value="TreeGrafter"/>
</dbReference>
<evidence type="ECO:0000313" key="9">
    <source>
        <dbReference type="Proteomes" id="UP000475862"/>
    </source>
</evidence>
<dbReference type="InterPro" id="IPR001680">
    <property type="entry name" value="WD40_rpt"/>
</dbReference>
<organism evidence="8 9">
    <name type="scientific">Aphis glycines</name>
    <name type="common">Soybean aphid</name>
    <dbReference type="NCBI Taxonomy" id="307491"/>
    <lineage>
        <taxon>Eukaryota</taxon>
        <taxon>Metazoa</taxon>
        <taxon>Ecdysozoa</taxon>
        <taxon>Arthropoda</taxon>
        <taxon>Hexapoda</taxon>
        <taxon>Insecta</taxon>
        <taxon>Pterygota</taxon>
        <taxon>Neoptera</taxon>
        <taxon>Paraneoptera</taxon>
        <taxon>Hemiptera</taxon>
        <taxon>Sternorrhyncha</taxon>
        <taxon>Aphidomorpha</taxon>
        <taxon>Aphidoidea</taxon>
        <taxon>Aphididae</taxon>
        <taxon>Aphidini</taxon>
        <taxon>Aphis</taxon>
        <taxon>Aphis</taxon>
    </lineage>
</organism>
<dbReference type="CDD" id="cd00200">
    <property type="entry name" value="WD40"/>
    <property type="match status" value="1"/>
</dbReference>
<evidence type="ECO:0000256" key="2">
    <source>
        <dbReference type="ARBA" id="ARBA00022737"/>
    </source>
</evidence>
<feature type="region of interest" description="Disordered" evidence="6">
    <location>
        <begin position="1600"/>
        <end position="1661"/>
    </location>
</feature>
<dbReference type="Proteomes" id="UP000475862">
    <property type="component" value="Unassembled WGS sequence"/>
</dbReference>
<feature type="repeat" description="WD" evidence="5">
    <location>
        <begin position="433"/>
        <end position="474"/>
    </location>
</feature>
<protein>
    <recommendedName>
        <fullName evidence="7">Bromo domain-containing protein</fullName>
    </recommendedName>
</protein>
<evidence type="ECO:0000256" key="1">
    <source>
        <dbReference type="ARBA" id="ARBA00022574"/>
    </source>
</evidence>
<dbReference type="Pfam" id="PF25313">
    <property type="entry name" value="BRWD_AD"/>
    <property type="match status" value="1"/>
</dbReference>
<dbReference type="InterPro" id="IPR052060">
    <property type="entry name" value="Bromo_WD_repeat"/>
</dbReference>
<dbReference type="PRINTS" id="PR00503">
    <property type="entry name" value="BROMODOMAIN"/>
</dbReference>
<feature type="compositionally biased region" description="Polar residues" evidence="6">
    <location>
        <begin position="1973"/>
        <end position="1982"/>
    </location>
</feature>
<keyword evidence="9" id="KW-1185">Reference proteome</keyword>
<feature type="repeat" description="WD" evidence="5">
    <location>
        <begin position="223"/>
        <end position="264"/>
    </location>
</feature>
<evidence type="ECO:0000256" key="3">
    <source>
        <dbReference type="ARBA" id="ARBA00023117"/>
    </source>
</evidence>
<feature type="domain" description="Bromo" evidence="7">
    <location>
        <begin position="1248"/>
        <end position="1310"/>
    </location>
</feature>
<dbReference type="SUPFAM" id="SSF47370">
    <property type="entry name" value="Bromodomain"/>
    <property type="match status" value="2"/>
</dbReference>
<dbReference type="Pfam" id="PF25437">
    <property type="entry name" value="BRWD1_N"/>
    <property type="match status" value="1"/>
</dbReference>
<feature type="region of interest" description="Disordered" evidence="6">
    <location>
        <begin position="736"/>
        <end position="858"/>
    </location>
</feature>
<feature type="compositionally biased region" description="Polar residues" evidence="6">
    <location>
        <begin position="1348"/>
        <end position="1358"/>
    </location>
</feature>
<dbReference type="SMART" id="SM00320">
    <property type="entry name" value="WD40"/>
    <property type="match status" value="8"/>
</dbReference>
<feature type="compositionally biased region" description="Acidic residues" evidence="6">
    <location>
        <begin position="1891"/>
        <end position="1901"/>
    </location>
</feature>
<feature type="compositionally biased region" description="Low complexity" evidence="6">
    <location>
        <begin position="793"/>
        <end position="806"/>
    </location>
</feature>
<keyword evidence="1 5" id="KW-0853">WD repeat</keyword>
<dbReference type="GO" id="GO:0008360">
    <property type="term" value="P:regulation of cell shape"/>
    <property type="evidence" value="ECO:0007669"/>
    <property type="project" value="TreeGrafter"/>
</dbReference>
<dbReference type="Pfam" id="PF00439">
    <property type="entry name" value="Bromodomain"/>
    <property type="match status" value="2"/>
</dbReference>
<dbReference type="PROSITE" id="PS50896">
    <property type="entry name" value="LISH"/>
    <property type="match status" value="1"/>
</dbReference>
<dbReference type="Gene3D" id="2.130.10.10">
    <property type="entry name" value="YVTN repeat-like/Quinoprotein amine dehydrogenase"/>
    <property type="match status" value="2"/>
</dbReference>
<dbReference type="PROSITE" id="PS50082">
    <property type="entry name" value="WD_REPEATS_2"/>
    <property type="match status" value="5"/>
</dbReference>
<dbReference type="Gene3D" id="1.20.920.10">
    <property type="entry name" value="Bromodomain-like"/>
    <property type="match status" value="2"/>
</dbReference>
<feature type="compositionally biased region" description="Polar residues" evidence="6">
    <location>
        <begin position="748"/>
        <end position="771"/>
    </location>
</feature>
<feature type="compositionally biased region" description="Basic residues" evidence="6">
    <location>
        <begin position="1615"/>
        <end position="1634"/>
    </location>
</feature>
<feature type="region of interest" description="Disordered" evidence="6">
    <location>
        <begin position="1776"/>
        <end position="1995"/>
    </location>
</feature>
<dbReference type="InterPro" id="IPR006594">
    <property type="entry name" value="LisH"/>
</dbReference>
<keyword evidence="2" id="KW-0677">Repeat</keyword>
<dbReference type="SUPFAM" id="SSF50978">
    <property type="entry name" value="WD40 repeat-like"/>
    <property type="match status" value="1"/>
</dbReference>